<organism evidence="3 4">
    <name type="scientific">Neobacillus piezotolerans</name>
    <dbReference type="NCBI Taxonomy" id="2259171"/>
    <lineage>
        <taxon>Bacteria</taxon>
        <taxon>Bacillati</taxon>
        <taxon>Bacillota</taxon>
        <taxon>Bacilli</taxon>
        <taxon>Bacillales</taxon>
        <taxon>Bacillaceae</taxon>
        <taxon>Neobacillus</taxon>
    </lineage>
</organism>
<dbReference type="OrthoDB" id="2939102at2"/>
<keyword evidence="2" id="KW-1133">Transmembrane helix</keyword>
<comment type="caution">
    <text evidence="3">The sequence shown here is derived from an EMBL/GenBank/DDBJ whole genome shotgun (WGS) entry which is preliminary data.</text>
</comment>
<dbReference type="InterPro" id="IPR038503">
    <property type="entry name" value="SpoIIIAH_sf"/>
</dbReference>
<evidence type="ECO:0000256" key="1">
    <source>
        <dbReference type="SAM" id="MobiDB-lite"/>
    </source>
</evidence>
<dbReference type="AlphaFoldDB" id="A0A3D8GM80"/>
<dbReference type="EMBL" id="QNQT01000013">
    <property type="protein sequence ID" value="RDU35166.1"/>
    <property type="molecule type" value="Genomic_DNA"/>
</dbReference>
<dbReference type="InterPro" id="IPR024232">
    <property type="entry name" value="SpoIIIAH"/>
</dbReference>
<feature type="compositionally biased region" description="Basic and acidic residues" evidence="1">
    <location>
        <begin position="40"/>
        <end position="51"/>
    </location>
</feature>
<proteinExistence type="predicted"/>
<sequence length="186" mass="20435">MLLKKQTVWLLTMLSLVIVLSVYYITSEPQGEDNFAAAGEKAKDGKSEKKQAATAETDGKTVITEASADEGFATMRLKLTDQRNEMKEELEALVGTTNLPESKRSEYLDKIDELKEIGYKEEILETLLKSTMGYEDALVMADGGNVRVTVKSKNGHSAQAANEIIQLVRNEIGSMAVTAVEFKPAK</sequence>
<gene>
    <name evidence="3" type="ORF">DRW41_19675</name>
</gene>
<feature type="transmembrane region" description="Helical" evidence="2">
    <location>
        <begin position="7"/>
        <end position="25"/>
    </location>
</feature>
<protein>
    <submittedName>
        <fullName evidence="3">SpoIIIAH-like family protein</fullName>
    </submittedName>
</protein>
<dbReference type="Pfam" id="PF12685">
    <property type="entry name" value="SpoIIIAH"/>
    <property type="match status" value="1"/>
</dbReference>
<keyword evidence="2" id="KW-0812">Transmembrane</keyword>
<keyword evidence="2" id="KW-0472">Membrane</keyword>
<name>A0A3D8GM80_9BACI</name>
<keyword evidence="4" id="KW-1185">Reference proteome</keyword>
<accession>A0A3D8GM80</accession>
<reference evidence="3 4" key="1">
    <citation type="submission" date="2018-07" db="EMBL/GenBank/DDBJ databases">
        <title>Bacillus sp. YLB-04 draft genome sequence.</title>
        <authorList>
            <person name="Yu L."/>
            <person name="Tang X."/>
        </authorList>
    </citation>
    <scope>NUCLEOTIDE SEQUENCE [LARGE SCALE GENOMIC DNA]</scope>
    <source>
        <strain evidence="3 4">YLB-04</strain>
    </source>
</reference>
<dbReference type="RefSeq" id="WP_115453735.1">
    <property type="nucleotide sequence ID" value="NZ_QNQT01000013.1"/>
</dbReference>
<feature type="region of interest" description="Disordered" evidence="1">
    <location>
        <begin position="37"/>
        <end position="58"/>
    </location>
</feature>
<evidence type="ECO:0000313" key="3">
    <source>
        <dbReference type="EMBL" id="RDU35166.1"/>
    </source>
</evidence>
<dbReference type="Gene3D" id="1.10.287.4300">
    <property type="entry name" value="Stage III sporulation protein AH-like"/>
    <property type="match status" value="1"/>
</dbReference>
<evidence type="ECO:0000256" key="2">
    <source>
        <dbReference type="SAM" id="Phobius"/>
    </source>
</evidence>
<evidence type="ECO:0000313" key="4">
    <source>
        <dbReference type="Proteomes" id="UP000257144"/>
    </source>
</evidence>
<dbReference type="Proteomes" id="UP000257144">
    <property type="component" value="Unassembled WGS sequence"/>
</dbReference>